<name>A0A0H3KXJ2_PANAA</name>
<dbReference type="KEGG" id="paj:PAJ_1821"/>
<proteinExistence type="predicted"/>
<dbReference type="HOGENOM" id="CLU_1502077_0_0_6"/>
<dbReference type="PATRIC" id="fig|932677.3.peg.2125"/>
<keyword evidence="1" id="KW-0472">Membrane</keyword>
<accession>A0A0H3KXJ2</accession>
<organism evidence="2 3">
    <name type="scientific">Pantoea ananatis (strain AJ13355)</name>
    <dbReference type="NCBI Taxonomy" id="932677"/>
    <lineage>
        <taxon>Bacteria</taxon>
        <taxon>Pseudomonadati</taxon>
        <taxon>Pseudomonadota</taxon>
        <taxon>Gammaproteobacteria</taxon>
        <taxon>Enterobacterales</taxon>
        <taxon>Erwiniaceae</taxon>
        <taxon>Pantoea</taxon>
    </lineage>
</organism>
<protein>
    <submittedName>
        <fullName evidence="2">Uncharacterized protein</fullName>
    </submittedName>
</protein>
<gene>
    <name evidence="2" type="ordered locus">PAJ_1821</name>
</gene>
<dbReference type="EMBL" id="AP012032">
    <property type="protein sequence ID" value="BAK11901.1"/>
    <property type="molecule type" value="Genomic_DNA"/>
</dbReference>
<reference evidence="3" key="1">
    <citation type="journal article" date="2012" name="Appl. Microbiol. Biotechnol.">
        <title>The complete genome sequence of Pantoea ananatis AJ13355, an organism with great biotechnological potential.</title>
        <authorList>
            <person name="Hara Y."/>
            <person name="Kadotani N."/>
            <person name="Izui H."/>
            <person name="Katashkina J.I."/>
            <person name="Kuvaeva T.M."/>
            <person name="Andreeva I.G."/>
            <person name="Golubeva L.I."/>
            <person name="Malko D.B."/>
            <person name="Makeev V.J."/>
            <person name="Mashko S.V."/>
            <person name="Kozlov Y.I."/>
        </authorList>
    </citation>
    <scope>NUCLEOTIDE SEQUENCE [LARGE SCALE GENOMIC DNA]</scope>
    <source>
        <strain evidence="3">AJ13355</strain>
    </source>
</reference>
<dbReference type="RefSeq" id="WP_014594098.1">
    <property type="nucleotide sequence ID" value="NC_017531.2"/>
</dbReference>
<sequence length="179" mass="20766">MLKDDEAPSNIKGLISLPLIVIIALLMIMAYTSVSSGTFIFSLIGGTLILISWAMWLICELVASIWERRWKDVAKVISLPFIFAGLVFLSVTEFNYIKLFLIYPSYYPLFDIAQYYTHQPVIIKWDEFNEGFTDLVYAPEGQWQAECIFDRCSKKRDPELSIVTQPFIGHFYLQDTLWR</sequence>
<evidence type="ECO:0000313" key="2">
    <source>
        <dbReference type="EMBL" id="BAK11901.1"/>
    </source>
</evidence>
<keyword evidence="1" id="KW-1133">Transmembrane helix</keyword>
<dbReference type="Proteomes" id="UP000006690">
    <property type="component" value="Chromosome"/>
</dbReference>
<keyword evidence="1" id="KW-0812">Transmembrane</keyword>
<feature type="transmembrane region" description="Helical" evidence="1">
    <location>
        <begin position="12"/>
        <end position="33"/>
    </location>
</feature>
<evidence type="ECO:0000313" key="3">
    <source>
        <dbReference type="Proteomes" id="UP000006690"/>
    </source>
</evidence>
<dbReference type="AlphaFoldDB" id="A0A0H3KXJ2"/>
<evidence type="ECO:0000256" key="1">
    <source>
        <dbReference type="SAM" id="Phobius"/>
    </source>
</evidence>
<feature type="transmembrane region" description="Helical" evidence="1">
    <location>
        <begin position="73"/>
        <end position="91"/>
    </location>
</feature>
<feature type="transmembrane region" description="Helical" evidence="1">
    <location>
        <begin position="39"/>
        <end position="66"/>
    </location>
</feature>